<dbReference type="EMBL" id="GEEE01022389">
    <property type="protein sequence ID" value="JAP40836.1"/>
    <property type="molecule type" value="Transcribed_RNA"/>
</dbReference>
<feature type="transmembrane region" description="Helical" evidence="5">
    <location>
        <begin position="145"/>
        <end position="173"/>
    </location>
</feature>
<feature type="transmembrane region" description="Helical" evidence="5">
    <location>
        <begin position="233"/>
        <end position="258"/>
    </location>
</feature>
<protein>
    <recommendedName>
        <fullName evidence="7">Lipoma HMGIC fusion partner homolog</fullName>
    </recommendedName>
</protein>
<dbReference type="AlphaFoldDB" id="A0A0X3P104"/>
<reference evidence="6" key="1">
    <citation type="submission" date="2016-01" db="EMBL/GenBank/DDBJ databases">
        <title>Reference transcriptome for the parasite Schistocephalus solidus: insights into the molecular evolution of parasitism.</title>
        <authorList>
            <person name="Hebert F.O."/>
            <person name="Grambauer S."/>
            <person name="Barber I."/>
            <person name="Landry C.R."/>
            <person name="Aubin-Horth N."/>
        </authorList>
    </citation>
    <scope>NUCLEOTIDE SEQUENCE</scope>
</reference>
<comment type="subcellular location">
    <subcellularLocation>
        <location evidence="1">Membrane</location>
        <topology evidence="1">Multi-pass membrane protein</topology>
    </subcellularLocation>
</comment>
<evidence type="ECO:0000256" key="2">
    <source>
        <dbReference type="ARBA" id="ARBA00022692"/>
    </source>
</evidence>
<evidence type="ECO:0000313" key="6">
    <source>
        <dbReference type="EMBL" id="JAP40836.1"/>
    </source>
</evidence>
<keyword evidence="4 5" id="KW-0472">Membrane</keyword>
<evidence type="ECO:0000256" key="4">
    <source>
        <dbReference type="ARBA" id="ARBA00023136"/>
    </source>
</evidence>
<evidence type="ECO:0000256" key="5">
    <source>
        <dbReference type="SAM" id="Phobius"/>
    </source>
</evidence>
<feature type="transmembrane region" description="Helical" evidence="5">
    <location>
        <begin position="185"/>
        <end position="205"/>
    </location>
</feature>
<keyword evidence="2 5" id="KW-0812">Transmembrane</keyword>
<dbReference type="GO" id="GO:0016020">
    <property type="term" value="C:membrane"/>
    <property type="evidence" value="ECO:0007669"/>
    <property type="project" value="UniProtKB-SubCell"/>
</dbReference>
<evidence type="ECO:0000256" key="1">
    <source>
        <dbReference type="ARBA" id="ARBA00004141"/>
    </source>
</evidence>
<dbReference type="PANTHER" id="PTHR12489">
    <property type="entry name" value="LIPOMA HMGIC FUSION PARTNER-LIKE PROTEIN"/>
    <property type="match status" value="1"/>
</dbReference>
<dbReference type="Pfam" id="PF10242">
    <property type="entry name" value="L_HMGIC_fpl"/>
    <property type="match status" value="1"/>
</dbReference>
<sequence length="436" mass="47965">MQATLVVNALRSRVLWALWVLLTATSAAICSSGCFLPFWLSGQVRLDPEELASTGADRLRLGSLAYGSERTHEYVSRDGSLWLRQHACISHLGLFRRCGYPVYTNNFYGQAGDERRENYKVEGAITWRAGCGYYPSLGAMPHKTWQAGVIILVLACAVLLFLTFFILCAGVSLEVLYSLRIRRACAYAHFIGGCLCLITCILFPIGWEGNSEIKQICGQSSGAFQIGGCEIGWAYVLTISGGVISLALSAMPTLFFTYQQRRLLQPNRACKMGWLPLDGHQRRAYRPEMDRWSAYPLLSLPMDTSVYCPGSQSPTHFSTVFPSTAAGSSTCDSASLYRMREDHAGVAPTAAMGRRTSHLLNTRSLILPADFVISPHSTHRLSLTGSMLGIPEGQLHETGLVQNPRNVTLHQLDPSHLENGVIGRELSHTAPLAKDF</sequence>
<dbReference type="InterPro" id="IPR019372">
    <property type="entry name" value="LHFPL"/>
</dbReference>
<proteinExistence type="predicted"/>
<name>A0A0X3P104_SCHSO</name>
<evidence type="ECO:0000256" key="3">
    <source>
        <dbReference type="ARBA" id="ARBA00022989"/>
    </source>
</evidence>
<accession>A0A0X3P104</accession>
<evidence type="ECO:0008006" key="7">
    <source>
        <dbReference type="Google" id="ProtNLM"/>
    </source>
</evidence>
<keyword evidence="3 5" id="KW-1133">Transmembrane helix</keyword>
<organism evidence="6">
    <name type="scientific">Schistocephalus solidus</name>
    <name type="common">Tapeworm</name>
    <dbReference type="NCBI Taxonomy" id="70667"/>
    <lineage>
        <taxon>Eukaryota</taxon>
        <taxon>Metazoa</taxon>
        <taxon>Spiralia</taxon>
        <taxon>Lophotrochozoa</taxon>
        <taxon>Platyhelminthes</taxon>
        <taxon>Cestoda</taxon>
        <taxon>Eucestoda</taxon>
        <taxon>Diphyllobothriidea</taxon>
        <taxon>Diphyllobothriidae</taxon>
        <taxon>Schistocephalus</taxon>
    </lineage>
</organism>
<gene>
    <name evidence="6" type="ORF">TR151283</name>
</gene>
<dbReference type="PANTHER" id="PTHR12489:SF16">
    <property type="entry name" value="LHFPL TETRASPAN SUBFAMILY MEMBER 6 PROTEIN-RELATED"/>
    <property type="match status" value="1"/>
</dbReference>